<dbReference type="Proteomes" id="UP000545037">
    <property type="component" value="Unassembled WGS sequence"/>
</dbReference>
<dbReference type="Gene3D" id="2.10.260.10">
    <property type="match status" value="1"/>
</dbReference>
<dbReference type="InterPro" id="IPR007159">
    <property type="entry name" value="SpoVT-AbrB_dom"/>
</dbReference>
<dbReference type="AlphaFoldDB" id="A0A7W9CF81"/>
<dbReference type="SUPFAM" id="SSF89447">
    <property type="entry name" value="AbrB/MazE/MraZ-like"/>
    <property type="match status" value="1"/>
</dbReference>
<gene>
    <name evidence="3" type="ORF">GGR13_000011</name>
</gene>
<dbReference type="GO" id="GO:0003677">
    <property type="term" value="F:DNA binding"/>
    <property type="evidence" value="ECO:0007669"/>
    <property type="project" value="UniProtKB-UniRule"/>
</dbReference>
<comment type="caution">
    <text evidence="3">The sequence shown here is derived from an EMBL/GenBank/DDBJ whole genome shotgun (WGS) entry which is preliminary data.</text>
</comment>
<accession>A0A7W9CF81</accession>
<proteinExistence type="predicted"/>
<evidence type="ECO:0000259" key="2">
    <source>
        <dbReference type="PROSITE" id="PS51740"/>
    </source>
</evidence>
<reference evidence="3 4" key="1">
    <citation type="submission" date="2020-08" db="EMBL/GenBank/DDBJ databases">
        <title>Genomic Encyclopedia of Type Strains, Phase IV (KMG-IV): sequencing the most valuable type-strain genomes for metagenomic binning, comparative biology and taxonomic classification.</title>
        <authorList>
            <person name="Goeker M."/>
        </authorList>
    </citation>
    <scope>NUCLEOTIDE SEQUENCE [LARGE SCALE GENOMIC DNA]</scope>
    <source>
        <strain evidence="3 4">DSM 4737</strain>
    </source>
</reference>
<sequence length="90" mass="9725">MTLLTVTAKNQLTLRSEVMRHLGLRPGDKVEVDMRPGGRVELVAPRRSRDISELYGSLKRPGQPVLTIEELNDAIADAGAAAGMAGLEDE</sequence>
<keyword evidence="1 3" id="KW-0238">DNA-binding</keyword>
<dbReference type="RefSeq" id="WP_183211430.1">
    <property type="nucleotide sequence ID" value="NZ_JACHOR010000001.1"/>
</dbReference>
<evidence type="ECO:0000313" key="3">
    <source>
        <dbReference type="EMBL" id="MBB5744439.1"/>
    </source>
</evidence>
<keyword evidence="4" id="KW-1185">Reference proteome</keyword>
<feature type="domain" description="SpoVT-AbrB" evidence="2">
    <location>
        <begin position="1"/>
        <end position="47"/>
    </location>
</feature>
<protein>
    <submittedName>
        <fullName evidence="3">Bifunctional DNA-binding transcriptional regulator/antitoxin component of YhaV-PrlF toxin-antitoxin module</fullName>
    </submittedName>
</protein>
<dbReference type="EMBL" id="JACHOR010000001">
    <property type="protein sequence ID" value="MBB5744439.1"/>
    <property type="molecule type" value="Genomic_DNA"/>
</dbReference>
<organism evidence="3 4">
    <name type="scientific">Brevundimonas variabilis</name>
    <dbReference type="NCBI Taxonomy" id="74312"/>
    <lineage>
        <taxon>Bacteria</taxon>
        <taxon>Pseudomonadati</taxon>
        <taxon>Pseudomonadota</taxon>
        <taxon>Alphaproteobacteria</taxon>
        <taxon>Caulobacterales</taxon>
        <taxon>Caulobacteraceae</taxon>
        <taxon>Brevundimonas</taxon>
    </lineage>
</organism>
<dbReference type="InterPro" id="IPR037914">
    <property type="entry name" value="SpoVT-AbrB_sf"/>
</dbReference>
<dbReference type="PROSITE" id="PS51740">
    <property type="entry name" value="SPOVT_ABRB"/>
    <property type="match status" value="1"/>
</dbReference>
<name>A0A7W9CF81_9CAUL</name>
<evidence type="ECO:0000256" key="1">
    <source>
        <dbReference type="PROSITE-ProRule" id="PRU01076"/>
    </source>
</evidence>
<evidence type="ECO:0000313" key="4">
    <source>
        <dbReference type="Proteomes" id="UP000545037"/>
    </source>
</evidence>
<dbReference type="SMART" id="SM00966">
    <property type="entry name" value="SpoVT_AbrB"/>
    <property type="match status" value="1"/>
</dbReference>